<evidence type="ECO:0000256" key="6">
    <source>
        <dbReference type="ARBA" id="ARBA00023157"/>
    </source>
</evidence>
<evidence type="ECO:0000256" key="3">
    <source>
        <dbReference type="ARBA" id="ARBA00012646"/>
    </source>
</evidence>
<evidence type="ECO:0000256" key="5">
    <source>
        <dbReference type="ARBA" id="ARBA00022801"/>
    </source>
</evidence>
<keyword evidence="10" id="KW-1185">Reference proteome</keyword>
<dbReference type="CDD" id="cd07061">
    <property type="entry name" value="HP_HAP_like"/>
    <property type="match status" value="1"/>
</dbReference>
<comment type="catalytic activity">
    <reaction evidence="1">
        <text>a phosphate monoester + H2O = an alcohol + phosphate</text>
        <dbReference type="Rhea" id="RHEA:15017"/>
        <dbReference type="ChEBI" id="CHEBI:15377"/>
        <dbReference type="ChEBI" id="CHEBI:30879"/>
        <dbReference type="ChEBI" id="CHEBI:43474"/>
        <dbReference type="ChEBI" id="CHEBI:67140"/>
        <dbReference type="EC" id="3.1.3.2"/>
    </reaction>
</comment>
<dbReference type="SUPFAM" id="SSF53254">
    <property type="entry name" value="Phosphoglycerate mutase-like"/>
    <property type="match status" value="1"/>
</dbReference>
<dbReference type="Proteomes" id="UP001497382">
    <property type="component" value="Unassembled WGS sequence"/>
</dbReference>
<keyword evidence="7" id="KW-0325">Glycoprotein</keyword>
<dbReference type="AlphaFoldDB" id="A0AAV2AA45"/>
<sequence length="365" mass="42458">MEKMKWTAICLFIFVVVFHRDVYACTADELILVQMISRHGDISPSELYPEDPNSADVWKEGLEDLTLKGKFQCYALGCYIRARYEGFITSDPNEVEVLSASKRHCVNSAQSLVTALYAPNSDWEIIQKFPWQPIFIQYGNETIEKCLNNLPCPSADEETRRILSEEKNMLENYEALIYFWKENSGLNFESLKDIESLFDIIQMEAKYSLNVPTWAQTYWNYLGYLHDLSFMLKLKTNQQKRLRGGPLIDLVLEKMKKKASNELEKTKVFLYSTYGLNIAAYLSALGLWNGLEPESCATVLIELYRRQDNHYVRHLYLNSTTPEREPQQYHLLTVPGCSEFCPLDYIMDITTDMIPQNWDEECQLV</sequence>
<evidence type="ECO:0000256" key="8">
    <source>
        <dbReference type="SAM" id="SignalP"/>
    </source>
</evidence>
<evidence type="ECO:0000313" key="10">
    <source>
        <dbReference type="Proteomes" id="UP001497382"/>
    </source>
</evidence>
<keyword evidence="6" id="KW-1015">Disulfide bond</keyword>
<dbReference type="Gene3D" id="3.40.50.1240">
    <property type="entry name" value="Phosphoglycerate mutase-like"/>
    <property type="match status" value="1"/>
</dbReference>
<evidence type="ECO:0000256" key="4">
    <source>
        <dbReference type="ARBA" id="ARBA00022729"/>
    </source>
</evidence>
<dbReference type="InterPro" id="IPR000560">
    <property type="entry name" value="His_Pase_clade-2"/>
</dbReference>
<organism evidence="9 10">
    <name type="scientific">Larinioides sclopetarius</name>
    <dbReference type="NCBI Taxonomy" id="280406"/>
    <lineage>
        <taxon>Eukaryota</taxon>
        <taxon>Metazoa</taxon>
        <taxon>Ecdysozoa</taxon>
        <taxon>Arthropoda</taxon>
        <taxon>Chelicerata</taxon>
        <taxon>Arachnida</taxon>
        <taxon>Araneae</taxon>
        <taxon>Araneomorphae</taxon>
        <taxon>Entelegynae</taxon>
        <taxon>Araneoidea</taxon>
        <taxon>Araneidae</taxon>
        <taxon>Larinioides</taxon>
    </lineage>
</organism>
<proteinExistence type="inferred from homology"/>
<keyword evidence="4 8" id="KW-0732">Signal</keyword>
<reference evidence="9 10" key="1">
    <citation type="submission" date="2024-04" db="EMBL/GenBank/DDBJ databases">
        <authorList>
            <person name="Rising A."/>
            <person name="Reimegard J."/>
            <person name="Sonavane S."/>
            <person name="Akerstrom W."/>
            <person name="Nylinder S."/>
            <person name="Hedman E."/>
            <person name="Kallberg Y."/>
        </authorList>
    </citation>
    <scope>NUCLEOTIDE SEQUENCE [LARGE SCALE GENOMIC DNA]</scope>
</reference>
<dbReference type="EMBL" id="CAXIEN010000126">
    <property type="protein sequence ID" value="CAL1279915.1"/>
    <property type="molecule type" value="Genomic_DNA"/>
</dbReference>
<evidence type="ECO:0000256" key="1">
    <source>
        <dbReference type="ARBA" id="ARBA00000032"/>
    </source>
</evidence>
<comment type="similarity">
    <text evidence="2">Belongs to the histidine acid phosphatase family.</text>
</comment>
<dbReference type="PANTHER" id="PTHR11567">
    <property type="entry name" value="ACID PHOSPHATASE-RELATED"/>
    <property type="match status" value="1"/>
</dbReference>
<dbReference type="GO" id="GO:0003993">
    <property type="term" value="F:acid phosphatase activity"/>
    <property type="evidence" value="ECO:0007669"/>
    <property type="project" value="UniProtKB-EC"/>
</dbReference>
<feature type="chain" id="PRO_5043572982" description="acid phosphatase" evidence="8">
    <location>
        <begin position="25"/>
        <end position="365"/>
    </location>
</feature>
<name>A0AAV2AA45_9ARAC</name>
<feature type="signal peptide" evidence="8">
    <location>
        <begin position="1"/>
        <end position="24"/>
    </location>
</feature>
<evidence type="ECO:0000256" key="7">
    <source>
        <dbReference type="ARBA" id="ARBA00023180"/>
    </source>
</evidence>
<gene>
    <name evidence="9" type="ORF">LARSCL_LOCUS10670</name>
</gene>
<dbReference type="EC" id="3.1.3.2" evidence="3"/>
<protein>
    <recommendedName>
        <fullName evidence="3">acid phosphatase</fullName>
        <ecNumber evidence="3">3.1.3.2</ecNumber>
    </recommendedName>
</protein>
<keyword evidence="5" id="KW-0378">Hydrolase</keyword>
<dbReference type="PANTHER" id="PTHR11567:SF211">
    <property type="entry name" value="PROSTATIC ACID PHOSPHATASE"/>
    <property type="match status" value="1"/>
</dbReference>
<evidence type="ECO:0000256" key="2">
    <source>
        <dbReference type="ARBA" id="ARBA00005375"/>
    </source>
</evidence>
<dbReference type="InterPro" id="IPR050645">
    <property type="entry name" value="Histidine_acid_phosphatase"/>
</dbReference>
<accession>A0AAV2AA45</accession>
<comment type="caution">
    <text evidence="9">The sequence shown here is derived from an EMBL/GenBank/DDBJ whole genome shotgun (WGS) entry which is preliminary data.</text>
</comment>
<evidence type="ECO:0000313" key="9">
    <source>
        <dbReference type="EMBL" id="CAL1279915.1"/>
    </source>
</evidence>
<dbReference type="Pfam" id="PF00328">
    <property type="entry name" value="His_Phos_2"/>
    <property type="match status" value="1"/>
</dbReference>
<dbReference type="InterPro" id="IPR029033">
    <property type="entry name" value="His_PPase_superfam"/>
</dbReference>